<proteinExistence type="inferred from homology"/>
<dbReference type="InterPro" id="IPR035595">
    <property type="entry name" value="UDP_glycos_trans_CS"/>
</dbReference>
<dbReference type="PANTHER" id="PTHR48048">
    <property type="entry name" value="GLYCOSYLTRANSFERASE"/>
    <property type="match status" value="1"/>
</dbReference>
<dbReference type="SUPFAM" id="SSF53756">
    <property type="entry name" value="UDP-Glycosyltransferase/glycogen phosphorylase"/>
    <property type="match status" value="1"/>
</dbReference>
<organism evidence="5 6">
    <name type="scientific">Theobroma cacao</name>
    <name type="common">Cacao</name>
    <name type="synonym">Cocoa</name>
    <dbReference type="NCBI Taxonomy" id="3641"/>
    <lineage>
        <taxon>Eukaryota</taxon>
        <taxon>Viridiplantae</taxon>
        <taxon>Streptophyta</taxon>
        <taxon>Embryophyta</taxon>
        <taxon>Tracheophyta</taxon>
        <taxon>Spermatophyta</taxon>
        <taxon>Magnoliopsida</taxon>
        <taxon>eudicotyledons</taxon>
        <taxon>Gunneridae</taxon>
        <taxon>Pentapetalae</taxon>
        <taxon>rosids</taxon>
        <taxon>malvids</taxon>
        <taxon>Malvales</taxon>
        <taxon>Malvaceae</taxon>
        <taxon>Byttnerioideae</taxon>
        <taxon>Theobroma</taxon>
    </lineage>
</organism>
<dbReference type="InterPro" id="IPR002213">
    <property type="entry name" value="UDP_glucos_trans"/>
</dbReference>
<dbReference type="Pfam" id="PF00201">
    <property type="entry name" value="UDPGT"/>
    <property type="match status" value="1"/>
</dbReference>
<sequence length="509" mass="56936">MTKFHVVFISTPGNIGNLVPTVEFARRLTNHDPQFFATILMIDIAERPIVNAYIRSCVATATDINFINLPPVDPPSTDEYQTYLGYICLLIAKHKLHVKNAIAHLISTESTSDSDSNTVRVAGLFVDMFCTSMIDVANKLGIPCYLYFASPVSFLGLMLYLPTLDAKFATEFVALDSGLMVPKDPAAASASGLTIPGFANPVPYRVLPNSVLYRKQDGYFWYLHHARRYKETKGIVVNTFRELESYAIDSVSNGNDDWPPIYPIGPVLDLVGPAQWHPQQAQHGSIMQWLDNQPPSSVVFLCFGSMGSLSEAQLREIAVGLERSGFRFLWSIREPPKMKLDLPGEYTNVEEIEMLPPGFVDRSRRAGTGLVCGWVPQALILSHQAIGGFVSHCGWNSILESIWYGVPIATWPLYAEQQLNAFELVTELELAVEIRADYRKGSDLVSPEELERALRRLMKGNDEVRRKMREMKQKSRVALMPNGSSYKSLASLIEELTAERAIKKVEILE</sequence>
<evidence type="ECO:0000313" key="5">
    <source>
        <dbReference type="Proteomes" id="UP000694886"/>
    </source>
</evidence>
<protein>
    <recommendedName>
        <fullName evidence="4">Glycosyltransferase</fullName>
        <ecNumber evidence="4">2.4.1.-</ecNumber>
    </recommendedName>
</protein>
<evidence type="ECO:0000313" key="6">
    <source>
        <dbReference type="RefSeq" id="XP_007041009.2"/>
    </source>
</evidence>
<keyword evidence="2 3" id="KW-0808">Transferase</keyword>
<dbReference type="Gene3D" id="3.40.50.2000">
    <property type="entry name" value="Glycogen Phosphorylase B"/>
    <property type="match status" value="2"/>
</dbReference>
<dbReference type="RefSeq" id="XP_007041009.2">
    <property type="nucleotide sequence ID" value="XM_007040947.2"/>
</dbReference>
<dbReference type="AlphaFoldDB" id="A0AB32VHR2"/>
<dbReference type="FunFam" id="3.40.50.2000:FF:000056">
    <property type="entry name" value="Glycosyltransferase"/>
    <property type="match status" value="1"/>
</dbReference>
<keyword evidence="3" id="KW-0328">Glycosyltransferase</keyword>
<name>A0AB32VHR2_THECC</name>
<accession>A0AB32VHR2</accession>
<reference evidence="5" key="1">
    <citation type="journal article" date="1997" name="Nucleic Acids Res.">
        <title>tRNAscan-SE: a program for improved detection of transfer RNA genes in genomic sequence.</title>
        <authorList>
            <person name="Lowe T.M."/>
            <person name="Eddy S.R."/>
        </authorList>
    </citation>
    <scope>NUCLEOTIDE SEQUENCE [LARGE SCALE GENOMIC DNA]</scope>
    <source>
        <strain evidence="5">r\B97-61/B2</strain>
    </source>
</reference>
<dbReference type="InterPro" id="IPR050481">
    <property type="entry name" value="UDP-glycosyltransf_plant"/>
</dbReference>
<evidence type="ECO:0000256" key="1">
    <source>
        <dbReference type="ARBA" id="ARBA00009995"/>
    </source>
</evidence>
<dbReference type="PROSITE" id="PS00375">
    <property type="entry name" value="UDPGT"/>
    <property type="match status" value="1"/>
</dbReference>
<dbReference type="EC" id="2.4.1.-" evidence="4"/>
<evidence type="ECO:0000256" key="4">
    <source>
        <dbReference type="RuleBase" id="RU362057"/>
    </source>
</evidence>
<dbReference type="CDD" id="cd03784">
    <property type="entry name" value="GT1_Gtf-like"/>
    <property type="match status" value="1"/>
</dbReference>
<dbReference type="Gramene" id="Tc02v2_t000320.1">
    <property type="protein sequence ID" value="Tc02v2_p000320.1"/>
    <property type="gene ID" value="Tc02v2_g000320"/>
</dbReference>
<dbReference type="PANTHER" id="PTHR48048:SF81">
    <property type="entry name" value="GLYCOSYLTRANSFERASE"/>
    <property type="match status" value="1"/>
</dbReference>
<evidence type="ECO:0000256" key="3">
    <source>
        <dbReference type="RuleBase" id="RU003718"/>
    </source>
</evidence>
<dbReference type="GO" id="GO:0035251">
    <property type="term" value="F:UDP-glucosyltransferase activity"/>
    <property type="evidence" value="ECO:0007669"/>
    <property type="project" value="InterPro"/>
</dbReference>
<gene>
    <name evidence="6" type="primary">LOC18607007</name>
</gene>
<reference evidence="6" key="2">
    <citation type="submission" date="2025-08" db="UniProtKB">
        <authorList>
            <consortium name="RefSeq"/>
        </authorList>
    </citation>
    <scope>IDENTIFICATION</scope>
</reference>
<dbReference type="KEGG" id="tcc:18607007"/>
<dbReference type="GeneID" id="18607007"/>
<evidence type="ECO:0000256" key="2">
    <source>
        <dbReference type="ARBA" id="ARBA00022679"/>
    </source>
</evidence>
<dbReference type="Proteomes" id="UP000694886">
    <property type="component" value="Chromosome 2"/>
</dbReference>
<comment type="similarity">
    <text evidence="1 3">Belongs to the UDP-glycosyltransferase family.</text>
</comment>